<dbReference type="InterPro" id="IPR050109">
    <property type="entry name" value="HTH-type_TetR-like_transc_reg"/>
</dbReference>
<dbReference type="InterPro" id="IPR009057">
    <property type="entry name" value="Homeodomain-like_sf"/>
</dbReference>
<evidence type="ECO:0000256" key="2">
    <source>
        <dbReference type="ARBA" id="ARBA00023125"/>
    </source>
</evidence>
<comment type="caution">
    <text evidence="6">The sequence shown here is derived from an EMBL/GenBank/DDBJ whole genome shotgun (WGS) entry which is preliminary data.</text>
</comment>
<evidence type="ECO:0000256" key="1">
    <source>
        <dbReference type="ARBA" id="ARBA00023015"/>
    </source>
</evidence>
<evidence type="ECO:0000313" key="7">
    <source>
        <dbReference type="Proteomes" id="UP000663792"/>
    </source>
</evidence>
<dbReference type="Proteomes" id="UP000663792">
    <property type="component" value="Unassembled WGS sequence"/>
</dbReference>
<dbReference type="GO" id="GO:0003700">
    <property type="term" value="F:DNA-binding transcription factor activity"/>
    <property type="evidence" value="ECO:0007669"/>
    <property type="project" value="TreeGrafter"/>
</dbReference>
<organism evidence="6 7">
    <name type="scientific">Nakamurella leprariae</name>
    <dbReference type="NCBI Taxonomy" id="2803911"/>
    <lineage>
        <taxon>Bacteria</taxon>
        <taxon>Bacillati</taxon>
        <taxon>Actinomycetota</taxon>
        <taxon>Actinomycetes</taxon>
        <taxon>Nakamurellales</taxon>
        <taxon>Nakamurellaceae</taxon>
        <taxon>Nakamurella</taxon>
    </lineage>
</organism>
<evidence type="ECO:0000256" key="3">
    <source>
        <dbReference type="ARBA" id="ARBA00023163"/>
    </source>
</evidence>
<dbReference type="RefSeq" id="WP_205258669.1">
    <property type="nucleotide sequence ID" value="NZ_JAERWK010000001.1"/>
</dbReference>
<dbReference type="PROSITE" id="PS50977">
    <property type="entry name" value="HTH_TETR_2"/>
    <property type="match status" value="1"/>
</dbReference>
<dbReference type="PRINTS" id="PR00455">
    <property type="entry name" value="HTHTETR"/>
</dbReference>
<reference evidence="6" key="1">
    <citation type="submission" date="2021-01" db="EMBL/GenBank/DDBJ databases">
        <title>YIM 132084 draft genome.</title>
        <authorList>
            <person name="An D."/>
        </authorList>
    </citation>
    <scope>NUCLEOTIDE SEQUENCE</scope>
    <source>
        <strain evidence="6">YIM 132084</strain>
    </source>
</reference>
<proteinExistence type="predicted"/>
<dbReference type="SUPFAM" id="SSF46689">
    <property type="entry name" value="Homeodomain-like"/>
    <property type="match status" value="1"/>
</dbReference>
<keyword evidence="1" id="KW-0805">Transcription regulation</keyword>
<keyword evidence="2 4" id="KW-0238">DNA-binding</keyword>
<dbReference type="Pfam" id="PF00440">
    <property type="entry name" value="TetR_N"/>
    <property type="match status" value="1"/>
</dbReference>
<dbReference type="GO" id="GO:0000976">
    <property type="term" value="F:transcription cis-regulatory region binding"/>
    <property type="evidence" value="ECO:0007669"/>
    <property type="project" value="TreeGrafter"/>
</dbReference>
<dbReference type="PANTHER" id="PTHR30055">
    <property type="entry name" value="HTH-TYPE TRANSCRIPTIONAL REGULATOR RUTR"/>
    <property type="match status" value="1"/>
</dbReference>
<evidence type="ECO:0000259" key="5">
    <source>
        <dbReference type="PROSITE" id="PS50977"/>
    </source>
</evidence>
<evidence type="ECO:0000256" key="4">
    <source>
        <dbReference type="PROSITE-ProRule" id="PRU00335"/>
    </source>
</evidence>
<dbReference type="Pfam" id="PF17932">
    <property type="entry name" value="TetR_C_24"/>
    <property type="match status" value="1"/>
</dbReference>
<feature type="domain" description="HTH tetR-type" evidence="5">
    <location>
        <begin position="4"/>
        <end position="64"/>
    </location>
</feature>
<dbReference type="PANTHER" id="PTHR30055:SF240">
    <property type="entry name" value="HTH-TYPE TRANSCRIPTIONAL REGULATOR ACRR"/>
    <property type="match status" value="1"/>
</dbReference>
<name>A0A938YC06_9ACTN</name>
<evidence type="ECO:0000313" key="6">
    <source>
        <dbReference type="EMBL" id="MBM9465712.1"/>
    </source>
</evidence>
<keyword evidence="3" id="KW-0804">Transcription</keyword>
<dbReference type="InterPro" id="IPR041490">
    <property type="entry name" value="KstR2_TetR_C"/>
</dbReference>
<dbReference type="InterPro" id="IPR001647">
    <property type="entry name" value="HTH_TetR"/>
</dbReference>
<sequence>MARRSSADAIERATVRLFAKYGFVGVSIRDLAAEVGVSPAAIYNHTSSKEEMLWKIISRTMGDILGNAARAEAVSACPVAQLEVFMTNHVKYLAHHRGEARIGNTQWRHLTDERMQVVHDQRDQYARSLEAILSRGHSKGYFLQGSVKFASFSLVAMGLGVSQWFRSTGDHSAEEIAQIYVEFAMDLVRLDRDAHADSCPDLGHPGAEAATAPRPA</sequence>
<dbReference type="InterPro" id="IPR036271">
    <property type="entry name" value="Tet_transcr_reg_TetR-rel_C_sf"/>
</dbReference>
<protein>
    <submittedName>
        <fullName evidence="6">TetR family transcriptional regulator</fullName>
    </submittedName>
</protein>
<feature type="DNA-binding region" description="H-T-H motif" evidence="4">
    <location>
        <begin position="27"/>
        <end position="46"/>
    </location>
</feature>
<dbReference type="AlphaFoldDB" id="A0A938YC06"/>
<gene>
    <name evidence="6" type="ORF">JL106_00280</name>
</gene>
<dbReference type="SUPFAM" id="SSF48498">
    <property type="entry name" value="Tetracyclin repressor-like, C-terminal domain"/>
    <property type="match status" value="1"/>
</dbReference>
<dbReference type="EMBL" id="JAERWK010000001">
    <property type="protein sequence ID" value="MBM9465712.1"/>
    <property type="molecule type" value="Genomic_DNA"/>
</dbReference>
<accession>A0A938YC06</accession>
<keyword evidence="7" id="KW-1185">Reference proteome</keyword>
<dbReference type="Gene3D" id="1.10.357.10">
    <property type="entry name" value="Tetracycline Repressor, domain 2"/>
    <property type="match status" value="1"/>
</dbReference>